<comment type="caution">
    <text evidence="3">The sequence shown here is derived from an EMBL/GenBank/DDBJ whole genome shotgun (WGS) entry which is preliminary data.</text>
</comment>
<dbReference type="CDD" id="cd03789">
    <property type="entry name" value="GT9_LPS_heptosyltransferase"/>
    <property type="match status" value="1"/>
</dbReference>
<reference evidence="3" key="1">
    <citation type="submission" date="2022-08" db="EMBL/GenBank/DDBJ databases">
        <title>Novel Bdellovibrio Species Isolated from Svalbard: Designation Bdellovibrio svalbardensis.</title>
        <authorList>
            <person name="Mitchell R.J."/>
            <person name="Choi S.Y."/>
        </authorList>
    </citation>
    <scope>NUCLEOTIDE SEQUENCE</scope>
    <source>
        <strain evidence="3">PAP01</strain>
    </source>
</reference>
<dbReference type="InterPro" id="IPR051199">
    <property type="entry name" value="LPS_LOS_Heptosyltrfase"/>
</dbReference>
<dbReference type="Pfam" id="PF01075">
    <property type="entry name" value="Glyco_transf_9"/>
    <property type="match status" value="1"/>
</dbReference>
<sequence>MRMTMPYQKILVIKTRAIGDTVIWTSALAKLRKAYPHAEIHALTYGMNKDILLNSQLINKLHLVDAKSKSDFVKKLWQLRKEKFDLLLGFHVSGSLCKFAWLTGAKEIVLHHHSLHRTPFLSSKKVPHAGDLEDAITRDYRVLEAIGLDPEHELTKIDLSPEEAEFAQSLTHEKIVAAGGDPDKKRFIFLPGASYSLKIYPKDLWVEVVKKIKSEGHYQPLILCDQKISKEWNLPELAKELGVPLIDDVSLRKFIALISTGSVTLSNDSSPGHISVALGVRTHFLFGPACIGDWFCYDKNLHTYHRVDVPCRIQGPRDREQFQFCTVTECSHHSCMRKIKLLDIQNW</sequence>
<protein>
    <submittedName>
        <fullName evidence="3">Glycosyltransferase family 9 protein</fullName>
    </submittedName>
</protein>
<keyword evidence="2" id="KW-0808">Transferase</keyword>
<dbReference type="Proteomes" id="UP001152321">
    <property type="component" value="Unassembled WGS sequence"/>
</dbReference>
<gene>
    <name evidence="3" type="ORF">NWE73_17565</name>
</gene>
<keyword evidence="1" id="KW-0328">Glycosyltransferase</keyword>
<evidence type="ECO:0000256" key="2">
    <source>
        <dbReference type="ARBA" id="ARBA00022679"/>
    </source>
</evidence>
<proteinExistence type="predicted"/>
<dbReference type="RefSeq" id="WP_277579671.1">
    <property type="nucleotide sequence ID" value="NZ_JANRMI010000007.1"/>
</dbReference>
<evidence type="ECO:0000313" key="3">
    <source>
        <dbReference type="EMBL" id="MDG0818195.1"/>
    </source>
</evidence>
<dbReference type="EMBL" id="JANRMI010000007">
    <property type="protein sequence ID" value="MDG0818195.1"/>
    <property type="molecule type" value="Genomic_DNA"/>
</dbReference>
<evidence type="ECO:0000256" key="1">
    <source>
        <dbReference type="ARBA" id="ARBA00022676"/>
    </source>
</evidence>
<evidence type="ECO:0000313" key="4">
    <source>
        <dbReference type="Proteomes" id="UP001152321"/>
    </source>
</evidence>
<dbReference type="Gene3D" id="3.40.50.2000">
    <property type="entry name" value="Glycogen Phosphorylase B"/>
    <property type="match status" value="2"/>
</dbReference>
<name>A0ABT6DQ63_9BACT</name>
<accession>A0ABT6DQ63</accession>
<dbReference type="PANTHER" id="PTHR30160">
    <property type="entry name" value="TETRAACYLDISACCHARIDE 4'-KINASE-RELATED"/>
    <property type="match status" value="1"/>
</dbReference>
<organism evidence="3 4">
    <name type="scientific">Bdellovibrio svalbardensis</name>
    <dbReference type="NCBI Taxonomy" id="2972972"/>
    <lineage>
        <taxon>Bacteria</taxon>
        <taxon>Pseudomonadati</taxon>
        <taxon>Bdellovibrionota</taxon>
        <taxon>Bdellovibrionia</taxon>
        <taxon>Bdellovibrionales</taxon>
        <taxon>Pseudobdellovibrionaceae</taxon>
        <taxon>Bdellovibrio</taxon>
    </lineage>
</organism>
<dbReference type="SUPFAM" id="SSF53756">
    <property type="entry name" value="UDP-Glycosyltransferase/glycogen phosphorylase"/>
    <property type="match status" value="1"/>
</dbReference>
<dbReference type="InterPro" id="IPR002201">
    <property type="entry name" value="Glyco_trans_9"/>
</dbReference>
<keyword evidence="4" id="KW-1185">Reference proteome</keyword>